<protein>
    <submittedName>
        <fullName evidence="2">Uncharacterized protein</fullName>
    </submittedName>
</protein>
<gene>
    <name evidence="2" type="ORF">MSKU9_2484</name>
</gene>
<sequence length="90" mass="10542">MPAPWRRNDVCCSQATDPICPRNHICGLYFTKAVYRHTGFRENMNRLNTVPVYVVLFTRLKGNIVQTQGWHMPENDRDDNNADLHNPFRP</sequence>
<keyword evidence="3" id="KW-1185">Reference proteome</keyword>
<reference evidence="3" key="1">
    <citation type="submission" date="2017-01" db="EMBL/GenBank/DDBJ databases">
        <title>Komagataeibacter sp. MSKU9 whole genome sequencing project.</title>
        <authorList>
            <person name="Matsutani M."/>
            <person name="Naloka K."/>
            <person name="Theeragool G."/>
            <person name="Yakushi T."/>
            <person name="Matsushita K."/>
        </authorList>
    </citation>
    <scope>NUCLEOTIDE SEQUENCE [LARGE SCALE GENOMIC DNA]</scope>
    <source>
        <strain evidence="3">MSKU9</strain>
    </source>
</reference>
<comment type="caution">
    <text evidence="2">The sequence shown here is derived from an EMBL/GenBank/DDBJ whole genome shotgun (WGS) entry which is preliminary data.</text>
</comment>
<feature type="compositionally biased region" description="Basic and acidic residues" evidence="1">
    <location>
        <begin position="73"/>
        <end position="82"/>
    </location>
</feature>
<accession>A0A4P5NS46</accession>
<dbReference type="AlphaFoldDB" id="A0A4P5NS46"/>
<evidence type="ECO:0000313" key="2">
    <source>
        <dbReference type="EMBL" id="GCE84343.1"/>
    </source>
</evidence>
<name>A0A4P5NS46_9PROT</name>
<dbReference type="Proteomes" id="UP000315095">
    <property type="component" value="Unassembled WGS sequence"/>
</dbReference>
<feature type="region of interest" description="Disordered" evidence="1">
    <location>
        <begin position="69"/>
        <end position="90"/>
    </location>
</feature>
<proteinExistence type="predicted"/>
<organism evidence="2 3">
    <name type="scientific">Komagataeibacter diospyri</name>
    <dbReference type="NCBI Taxonomy" id="1932662"/>
    <lineage>
        <taxon>Bacteria</taxon>
        <taxon>Pseudomonadati</taxon>
        <taxon>Pseudomonadota</taxon>
        <taxon>Alphaproteobacteria</taxon>
        <taxon>Acetobacterales</taxon>
        <taxon>Acetobacteraceae</taxon>
        <taxon>Komagataeibacter</taxon>
    </lineage>
</organism>
<evidence type="ECO:0000313" key="3">
    <source>
        <dbReference type="Proteomes" id="UP000315095"/>
    </source>
</evidence>
<dbReference type="EMBL" id="BDLU01000054">
    <property type="protein sequence ID" value="GCE84343.1"/>
    <property type="molecule type" value="Genomic_DNA"/>
</dbReference>
<evidence type="ECO:0000256" key="1">
    <source>
        <dbReference type="SAM" id="MobiDB-lite"/>
    </source>
</evidence>